<comment type="subcellular location">
    <subcellularLocation>
        <location evidence="1 9">Cytoplasm</location>
    </subcellularLocation>
    <subcellularLocation>
        <location evidence="9">Nucleus</location>
    </subcellularLocation>
    <text evidence="9">Shuttles between the nucleus and the cytoplasm.</text>
</comment>
<feature type="domain" description="Exportin-T C-terminal" evidence="11">
    <location>
        <begin position="373"/>
        <end position="1065"/>
    </location>
</feature>
<dbReference type="GO" id="GO:0005737">
    <property type="term" value="C:cytoplasm"/>
    <property type="evidence" value="ECO:0007669"/>
    <property type="project" value="UniProtKB-SubCell"/>
</dbReference>
<dbReference type="GO" id="GO:0005643">
    <property type="term" value="C:nuclear pore"/>
    <property type="evidence" value="ECO:0007669"/>
    <property type="project" value="TreeGrafter"/>
</dbReference>
<feature type="domain" description="Exportin-1/Importin-beta-like" evidence="10">
    <location>
        <begin position="113"/>
        <end position="288"/>
    </location>
</feature>
<keyword evidence="6 9" id="KW-0820">tRNA-binding</keyword>
<keyword evidence="7 9" id="KW-0694">RNA-binding</keyword>
<dbReference type="Pfam" id="PF19282">
    <property type="entry name" value="Exportin-T"/>
    <property type="match status" value="1"/>
</dbReference>
<dbReference type="EMBL" id="KI925457">
    <property type="protein sequence ID" value="ETW83077.1"/>
    <property type="molecule type" value="Genomic_DNA"/>
</dbReference>
<dbReference type="PANTHER" id="PTHR15952">
    <property type="entry name" value="EXPORTIN-T/LOS1"/>
    <property type="match status" value="1"/>
</dbReference>
<evidence type="ECO:0000313" key="13">
    <source>
        <dbReference type="Proteomes" id="UP000030671"/>
    </source>
</evidence>
<dbReference type="GO" id="GO:0071528">
    <property type="term" value="P:tRNA re-export from nucleus"/>
    <property type="evidence" value="ECO:0007669"/>
    <property type="project" value="UniProtKB-UniRule"/>
</dbReference>
<evidence type="ECO:0000256" key="1">
    <source>
        <dbReference type="ARBA" id="ARBA00004496"/>
    </source>
</evidence>
<dbReference type="GO" id="GO:0016363">
    <property type="term" value="C:nuclear matrix"/>
    <property type="evidence" value="ECO:0007669"/>
    <property type="project" value="TreeGrafter"/>
</dbReference>
<keyword evidence="5 9" id="KW-0963">Cytoplasm</keyword>
<evidence type="ECO:0000259" key="11">
    <source>
        <dbReference type="Pfam" id="PF19282"/>
    </source>
</evidence>
<dbReference type="GeneID" id="20674699"/>
<evidence type="ECO:0000256" key="5">
    <source>
        <dbReference type="ARBA" id="ARBA00022490"/>
    </source>
</evidence>
<dbReference type="HOGENOM" id="CLU_004414_0_0_1"/>
<dbReference type="Pfam" id="PF08389">
    <property type="entry name" value="Xpo1"/>
    <property type="match status" value="1"/>
</dbReference>
<dbReference type="OrthoDB" id="26399at2759"/>
<organism evidence="12 13">
    <name type="scientific">Heterobasidion irregulare (strain TC 32-1)</name>
    <dbReference type="NCBI Taxonomy" id="747525"/>
    <lineage>
        <taxon>Eukaryota</taxon>
        <taxon>Fungi</taxon>
        <taxon>Dikarya</taxon>
        <taxon>Basidiomycota</taxon>
        <taxon>Agaricomycotina</taxon>
        <taxon>Agaricomycetes</taxon>
        <taxon>Russulales</taxon>
        <taxon>Bondarzewiaceae</taxon>
        <taxon>Heterobasidion</taxon>
        <taxon>Heterobasidion annosum species complex</taxon>
    </lineage>
</organism>
<dbReference type="SUPFAM" id="SSF48371">
    <property type="entry name" value="ARM repeat"/>
    <property type="match status" value="1"/>
</dbReference>
<dbReference type="Gene3D" id="1.25.10.10">
    <property type="entry name" value="Leucine-rich Repeat Variant"/>
    <property type="match status" value="1"/>
</dbReference>
<name>W4KB57_HETIT</name>
<dbReference type="FunCoup" id="W4KB57">
    <property type="interactions" value="745"/>
</dbReference>
<dbReference type="GO" id="GO:0031267">
    <property type="term" value="F:small GTPase binding"/>
    <property type="evidence" value="ECO:0007669"/>
    <property type="project" value="InterPro"/>
</dbReference>
<reference evidence="12 13" key="1">
    <citation type="journal article" date="2012" name="New Phytol.">
        <title>Insight into trade-off between wood decay and parasitism from the genome of a fungal forest pathogen.</title>
        <authorList>
            <person name="Olson A."/>
            <person name="Aerts A."/>
            <person name="Asiegbu F."/>
            <person name="Belbahri L."/>
            <person name="Bouzid O."/>
            <person name="Broberg A."/>
            <person name="Canback B."/>
            <person name="Coutinho P.M."/>
            <person name="Cullen D."/>
            <person name="Dalman K."/>
            <person name="Deflorio G."/>
            <person name="van Diepen L.T."/>
            <person name="Dunand C."/>
            <person name="Duplessis S."/>
            <person name="Durling M."/>
            <person name="Gonthier P."/>
            <person name="Grimwood J."/>
            <person name="Fossdal C.G."/>
            <person name="Hansson D."/>
            <person name="Henrissat B."/>
            <person name="Hietala A."/>
            <person name="Himmelstrand K."/>
            <person name="Hoffmeister D."/>
            <person name="Hogberg N."/>
            <person name="James T.Y."/>
            <person name="Karlsson M."/>
            <person name="Kohler A."/>
            <person name="Kues U."/>
            <person name="Lee Y.H."/>
            <person name="Lin Y.C."/>
            <person name="Lind M."/>
            <person name="Lindquist E."/>
            <person name="Lombard V."/>
            <person name="Lucas S."/>
            <person name="Lunden K."/>
            <person name="Morin E."/>
            <person name="Murat C."/>
            <person name="Park J."/>
            <person name="Raffaello T."/>
            <person name="Rouze P."/>
            <person name="Salamov A."/>
            <person name="Schmutz J."/>
            <person name="Solheim H."/>
            <person name="Stahlberg J."/>
            <person name="Velez H."/>
            <person name="de Vries R.P."/>
            <person name="Wiebenga A."/>
            <person name="Woodward S."/>
            <person name="Yakovlev I."/>
            <person name="Garbelotto M."/>
            <person name="Martin F."/>
            <person name="Grigoriev I.V."/>
            <person name="Stenlid J."/>
        </authorList>
    </citation>
    <scope>NUCLEOTIDE SEQUENCE [LARGE SCALE GENOMIC DNA]</scope>
    <source>
        <strain evidence="12 13">TC 32-1</strain>
    </source>
</reference>
<keyword evidence="13" id="KW-1185">Reference proteome</keyword>
<proteinExistence type="inferred from homology"/>
<dbReference type="AlphaFoldDB" id="W4KB57"/>
<keyword evidence="8 9" id="KW-0539">Nucleus</keyword>
<dbReference type="InterPro" id="IPR013598">
    <property type="entry name" value="Exportin-1/Importin-b-like"/>
</dbReference>
<sequence>MDRELAQFVQATLIASDPSQASLHEQALEYLSNIEKNAQNTWQLALTLFLDTAPDGGRKYPSQSRFFALRVLDGFLDNRFEPLDNVTFQTLQQSLLGYIQSEYIYGSSESSATFLRNKFSHTLTLFFLATYVDQWPTFFIDLFSLMRPAESSLQPSFNPHLSLLLFHIVLEISGEVADQIIKSARQHSSVRHARDARVRDAVRERDAVRINEAVLTIVVDAADRMMKLQKGELAPTSERESTEVIEVVDWGIRTFGSYVGWIDINLTVTPTTVPLLFMLLSDQSLAIRLAASVALLRILSKGLKEPGDKLQLIKVLSLGQVLEALEEKTRTEQAIRGEAVDEGEESYREALGRLLNVLGLELMKLVDECPLEDIRSEASRLLNQTLPGMLHFMADDYDDTCSTIFPMVQTILASYKRSRKTSSDPVESEKRSFLTSLLGVIFTKMKWEEDTDVDELDDEDRGAFESLRKDLRSFVDSVIFIDQDLVTDAVRAQALDILNAYSAGVSVKWNDAELAIYLVYIFGEINKTGGKGRSAFCKTPVAVAKEKRKETDYSTFPLTTHGEMIYTLIQSGISAYPHRTVVMQFFETVVRYSDFFKVRKECILPTLQSMVDTRGLHNPNSTVQSRVYYLFHRFVKESRNEVTPDLAGTLLEGIRDILAIQVELPELESPEQDLLSEAIKNTSSFDAQLYLFETVGTLVSLFWKSPDQPALLSSFVKPLLDELSVSLQAIKGAQDVVPILKVHHTIMALGNIAKGFPEYPSPLPEGYTLPPLDVFQDIAQAILMSLAAMNVFKPVRDATRFAFARILATTGPSVTRFIPPLMANLLAHFELSELVDFMNFISLLIHKLQQDLFDVLNELIGPLSAHITGILSQPVSGTDDELSHAEIKKAYLALLNNVVSSKLHRIFISDQNKNRFEPLLENMLQLAGDVSDPYSERAAFTFLGRSINVWGQPLTAATGDSSATSLGLQGFERIIYENIVPAAFRVLSLPEFNIKDGQILMVLHEIANLLQAIVRTRGQEAFEFFISIFLPAQNWPPETAVEFTTKMRDLDNKNFRKYFSDFVRASQSAS</sequence>
<dbReference type="PANTHER" id="PTHR15952:SF11">
    <property type="entry name" value="EXPORTIN-T"/>
    <property type="match status" value="1"/>
</dbReference>
<evidence type="ECO:0000256" key="8">
    <source>
        <dbReference type="ARBA" id="ARBA00023242"/>
    </source>
</evidence>
<comment type="similarity">
    <text evidence="2 9">Belongs to the exportin family.</text>
</comment>
<evidence type="ECO:0000259" key="10">
    <source>
        <dbReference type="Pfam" id="PF08389"/>
    </source>
</evidence>
<protein>
    <recommendedName>
        <fullName evidence="3 9">Exportin-T</fullName>
    </recommendedName>
    <alternativeName>
        <fullName evidence="9">Exportin(tRNA)</fullName>
    </alternativeName>
    <alternativeName>
        <fullName evidence="9">tRNA exportin</fullName>
    </alternativeName>
</protein>
<evidence type="ECO:0000313" key="12">
    <source>
        <dbReference type="EMBL" id="ETW83077.1"/>
    </source>
</evidence>
<dbReference type="RefSeq" id="XP_009545361.1">
    <property type="nucleotide sequence ID" value="XM_009547066.1"/>
</dbReference>
<evidence type="ECO:0000256" key="6">
    <source>
        <dbReference type="ARBA" id="ARBA00022555"/>
    </source>
</evidence>
<evidence type="ECO:0000256" key="9">
    <source>
        <dbReference type="RuleBase" id="RU366037"/>
    </source>
</evidence>
<dbReference type="InterPro" id="IPR016024">
    <property type="entry name" value="ARM-type_fold"/>
</dbReference>
<dbReference type="InterPro" id="IPR011989">
    <property type="entry name" value="ARM-like"/>
</dbReference>
<dbReference type="eggNOG" id="KOG2021">
    <property type="taxonomic scope" value="Eukaryota"/>
</dbReference>
<dbReference type="KEGG" id="hir:HETIRDRAFT_433769"/>
<dbReference type="InParanoid" id="W4KB57"/>
<evidence type="ECO:0000256" key="7">
    <source>
        <dbReference type="ARBA" id="ARBA00022884"/>
    </source>
</evidence>
<evidence type="ECO:0000256" key="3">
    <source>
        <dbReference type="ARBA" id="ARBA00018928"/>
    </source>
</evidence>
<dbReference type="Proteomes" id="UP000030671">
    <property type="component" value="Unassembled WGS sequence"/>
</dbReference>
<evidence type="ECO:0000256" key="4">
    <source>
        <dbReference type="ARBA" id="ARBA00022448"/>
    </source>
</evidence>
<dbReference type="InterPro" id="IPR045546">
    <property type="entry name" value="Exportin-T_C"/>
</dbReference>
<dbReference type="STRING" id="747525.W4KB57"/>
<comment type="function">
    <text evidence="9">tRNA nucleus export receptor which facilitates tRNA translocation across the nuclear pore complex.</text>
</comment>
<keyword evidence="4 9" id="KW-0813">Transport</keyword>
<dbReference type="InterPro" id="IPR040017">
    <property type="entry name" value="XPOT"/>
</dbReference>
<gene>
    <name evidence="12" type="ORF">HETIRDRAFT_433769</name>
</gene>
<accession>W4KB57</accession>
<evidence type="ECO:0000256" key="2">
    <source>
        <dbReference type="ARBA" id="ARBA00009466"/>
    </source>
</evidence>
<dbReference type="GO" id="GO:0000049">
    <property type="term" value="F:tRNA binding"/>
    <property type="evidence" value="ECO:0007669"/>
    <property type="project" value="UniProtKB-UniRule"/>
</dbReference>